<dbReference type="InterPro" id="IPR036908">
    <property type="entry name" value="RlpA-like_sf"/>
</dbReference>
<gene>
    <name evidence="5" type="ORF">SAMN04488134_104198</name>
</gene>
<evidence type="ECO:0000313" key="6">
    <source>
        <dbReference type="Proteomes" id="UP000199300"/>
    </source>
</evidence>
<feature type="domain" description="LysM" evidence="4">
    <location>
        <begin position="72"/>
        <end position="115"/>
    </location>
</feature>
<sequence>MKKMVMSFITATVVSAVIPATLHAQEYEVESGDSLWQIARDYETTISSLRELNDLDSDIIHPGQVIQVEETIYHKIERGDTLYALAKDYEVTVLDLMDWNKLESDLIITGNELVIYPNASEVDYDPEGEPAQPASAPVDTPNEVEQTEAESSNTNESTGQSDQKTMTMSATAYTAECDGCTGITATGLNLNEDRNMKVIAVDPSVIPLGTRVHVEGYGEAVAGDVGGAIKGNKIDIHVPTRDEAINWGVREVTVTILE</sequence>
<proteinExistence type="predicted"/>
<evidence type="ECO:0000256" key="1">
    <source>
        <dbReference type="ARBA" id="ARBA00022729"/>
    </source>
</evidence>
<evidence type="ECO:0000256" key="3">
    <source>
        <dbReference type="SAM" id="SignalP"/>
    </source>
</evidence>
<dbReference type="OrthoDB" id="9798935at2"/>
<dbReference type="Pfam" id="PF01476">
    <property type="entry name" value="LysM"/>
    <property type="match status" value="2"/>
</dbReference>
<dbReference type="PROSITE" id="PS51782">
    <property type="entry name" value="LYSM"/>
    <property type="match status" value="2"/>
</dbReference>
<dbReference type="GO" id="GO:0009254">
    <property type="term" value="P:peptidoglycan turnover"/>
    <property type="evidence" value="ECO:0007669"/>
    <property type="project" value="InterPro"/>
</dbReference>
<evidence type="ECO:0000313" key="5">
    <source>
        <dbReference type="EMBL" id="SEO18078.1"/>
    </source>
</evidence>
<dbReference type="GO" id="GO:0019867">
    <property type="term" value="C:outer membrane"/>
    <property type="evidence" value="ECO:0007669"/>
    <property type="project" value="InterPro"/>
</dbReference>
<feature type="compositionally biased region" description="Polar residues" evidence="2">
    <location>
        <begin position="149"/>
        <end position="165"/>
    </location>
</feature>
<dbReference type="InterPro" id="IPR010611">
    <property type="entry name" value="3D_dom"/>
</dbReference>
<dbReference type="PANTHER" id="PTHR39160">
    <property type="entry name" value="CELL WALL-BINDING PROTEIN YOCH"/>
    <property type="match status" value="1"/>
</dbReference>
<dbReference type="Gene3D" id="3.10.350.10">
    <property type="entry name" value="LysM domain"/>
    <property type="match status" value="2"/>
</dbReference>
<protein>
    <submittedName>
        <fullName evidence="5">3D (Asp-Asp-Asp) domain-containing protein</fullName>
    </submittedName>
</protein>
<dbReference type="Gene3D" id="2.40.40.10">
    <property type="entry name" value="RlpA-like domain"/>
    <property type="match status" value="1"/>
</dbReference>
<feature type="signal peptide" evidence="3">
    <location>
        <begin position="1"/>
        <end position="24"/>
    </location>
</feature>
<feature type="region of interest" description="Disordered" evidence="2">
    <location>
        <begin position="121"/>
        <end position="165"/>
    </location>
</feature>
<organism evidence="5 6">
    <name type="scientific">Amphibacillus marinus</name>
    <dbReference type="NCBI Taxonomy" id="872970"/>
    <lineage>
        <taxon>Bacteria</taxon>
        <taxon>Bacillati</taxon>
        <taxon>Bacillota</taxon>
        <taxon>Bacilli</taxon>
        <taxon>Bacillales</taxon>
        <taxon>Bacillaceae</taxon>
        <taxon>Amphibacillus</taxon>
    </lineage>
</organism>
<dbReference type="SUPFAM" id="SSF50685">
    <property type="entry name" value="Barwin-like endoglucanases"/>
    <property type="match status" value="1"/>
</dbReference>
<dbReference type="RefSeq" id="WP_091496688.1">
    <property type="nucleotide sequence ID" value="NZ_FODJ01000004.1"/>
</dbReference>
<accession>A0A1H8MLG3</accession>
<dbReference type="EMBL" id="FODJ01000004">
    <property type="protein sequence ID" value="SEO18078.1"/>
    <property type="molecule type" value="Genomic_DNA"/>
</dbReference>
<name>A0A1H8MLG3_9BACI</name>
<dbReference type="AlphaFoldDB" id="A0A1H8MLG3"/>
<reference evidence="5 6" key="1">
    <citation type="submission" date="2016-10" db="EMBL/GenBank/DDBJ databases">
        <authorList>
            <person name="de Groot N.N."/>
        </authorList>
    </citation>
    <scope>NUCLEOTIDE SEQUENCE [LARGE SCALE GENOMIC DNA]</scope>
    <source>
        <strain evidence="5 6">CGMCC 1.10434</strain>
    </source>
</reference>
<evidence type="ECO:0000256" key="2">
    <source>
        <dbReference type="SAM" id="MobiDB-lite"/>
    </source>
</evidence>
<keyword evidence="6" id="KW-1185">Reference proteome</keyword>
<dbReference type="PANTHER" id="PTHR39160:SF6">
    <property type="entry name" value="CELL WALL-BINDING PROTEIN YOCH"/>
    <property type="match status" value="1"/>
</dbReference>
<dbReference type="CDD" id="cd00118">
    <property type="entry name" value="LysM"/>
    <property type="match status" value="2"/>
</dbReference>
<dbReference type="SUPFAM" id="SSF54106">
    <property type="entry name" value="LysM domain"/>
    <property type="match status" value="2"/>
</dbReference>
<feature type="chain" id="PRO_5011789224" evidence="3">
    <location>
        <begin position="25"/>
        <end position="258"/>
    </location>
</feature>
<dbReference type="Pfam" id="PF06725">
    <property type="entry name" value="3D"/>
    <property type="match status" value="1"/>
</dbReference>
<dbReference type="InterPro" id="IPR018392">
    <property type="entry name" value="LysM"/>
</dbReference>
<dbReference type="CDD" id="cd22786">
    <property type="entry name" value="DPBB_YuiC-like"/>
    <property type="match status" value="1"/>
</dbReference>
<dbReference type="SMART" id="SM00257">
    <property type="entry name" value="LysM"/>
    <property type="match status" value="2"/>
</dbReference>
<evidence type="ECO:0000259" key="4">
    <source>
        <dbReference type="PROSITE" id="PS51782"/>
    </source>
</evidence>
<dbReference type="Proteomes" id="UP000199300">
    <property type="component" value="Unassembled WGS sequence"/>
</dbReference>
<dbReference type="GO" id="GO:0004553">
    <property type="term" value="F:hydrolase activity, hydrolyzing O-glycosyl compounds"/>
    <property type="evidence" value="ECO:0007669"/>
    <property type="project" value="InterPro"/>
</dbReference>
<dbReference type="InterPro" id="IPR051933">
    <property type="entry name" value="Resuscitation_pf_RpfB"/>
</dbReference>
<keyword evidence="1 3" id="KW-0732">Signal</keyword>
<feature type="domain" description="LysM" evidence="4">
    <location>
        <begin position="25"/>
        <end position="68"/>
    </location>
</feature>
<dbReference type="STRING" id="872970.SAMN04488134_104198"/>
<dbReference type="InterPro" id="IPR036779">
    <property type="entry name" value="LysM_dom_sf"/>
</dbReference>